<feature type="region of interest" description="Disordered" evidence="5">
    <location>
        <begin position="823"/>
        <end position="844"/>
    </location>
</feature>
<feature type="region of interest" description="Disordered" evidence="5">
    <location>
        <begin position="294"/>
        <end position="328"/>
    </location>
</feature>
<comment type="similarity">
    <text evidence="1 4">Belongs to the SMG8 family.</text>
</comment>
<feature type="compositionally biased region" description="Low complexity" evidence="5">
    <location>
        <begin position="297"/>
        <end position="308"/>
    </location>
</feature>
<keyword evidence="6" id="KW-0472">Membrane</keyword>
<keyword evidence="6" id="KW-1133">Transmembrane helix</keyword>
<dbReference type="AlphaFoldDB" id="A0AA85KBA5"/>
<feature type="transmembrane region" description="Helical" evidence="6">
    <location>
        <begin position="117"/>
        <end position="137"/>
    </location>
</feature>
<keyword evidence="6" id="KW-0812">Transmembrane</keyword>
<reference evidence="7" key="1">
    <citation type="submission" date="2022-06" db="EMBL/GenBank/DDBJ databases">
        <authorList>
            <person name="Berger JAMES D."/>
            <person name="Berger JAMES D."/>
        </authorList>
    </citation>
    <scope>NUCLEOTIDE SEQUENCE [LARGE SCALE GENOMIC DNA]</scope>
</reference>
<dbReference type="InterPro" id="IPR019354">
    <property type="entry name" value="SMG8-like"/>
</dbReference>
<feature type="compositionally biased region" description="Low complexity" evidence="5">
    <location>
        <begin position="797"/>
        <end position="808"/>
    </location>
</feature>
<dbReference type="WBParaSite" id="TREG1_71260.5">
    <property type="protein sequence ID" value="TREG1_71260.5"/>
    <property type="gene ID" value="TREG1_71260"/>
</dbReference>
<dbReference type="Proteomes" id="UP000050795">
    <property type="component" value="Unassembled WGS sequence"/>
</dbReference>
<comment type="function">
    <text evidence="4">Involved in nonsense-mediated decay (NMD) of mRNAs containing premature stop codons.</text>
</comment>
<keyword evidence="7" id="KW-1185">Reference proteome</keyword>
<accession>A0AA85KBA5</accession>
<reference evidence="8" key="2">
    <citation type="submission" date="2023-11" db="UniProtKB">
        <authorList>
            <consortium name="WormBaseParasite"/>
        </authorList>
    </citation>
    <scope>IDENTIFICATION</scope>
</reference>
<name>A0AA85KBA5_TRIRE</name>
<organism evidence="7 8">
    <name type="scientific">Trichobilharzia regenti</name>
    <name type="common">Nasal bird schistosome</name>
    <dbReference type="NCBI Taxonomy" id="157069"/>
    <lineage>
        <taxon>Eukaryota</taxon>
        <taxon>Metazoa</taxon>
        <taxon>Spiralia</taxon>
        <taxon>Lophotrochozoa</taxon>
        <taxon>Platyhelminthes</taxon>
        <taxon>Trematoda</taxon>
        <taxon>Digenea</taxon>
        <taxon>Strigeidida</taxon>
        <taxon>Schistosomatoidea</taxon>
        <taxon>Schistosomatidae</taxon>
        <taxon>Trichobilharzia</taxon>
    </lineage>
</organism>
<keyword evidence="2 4" id="KW-0866">Nonsense-mediated mRNA decay</keyword>
<evidence type="ECO:0000256" key="6">
    <source>
        <dbReference type="SAM" id="Phobius"/>
    </source>
</evidence>
<evidence type="ECO:0000256" key="5">
    <source>
        <dbReference type="SAM" id="MobiDB-lite"/>
    </source>
</evidence>
<evidence type="ECO:0000256" key="4">
    <source>
        <dbReference type="RuleBase" id="RU367133"/>
    </source>
</evidence>
<evidence type="ECO:0000256" key="3">
    <source>
        <dbReference type="ARBA" id="ARBA00029509"/>
    </source>
</evidence>
<evidence type="ECO:0000313" key="8">
    <source>
        <dbReference type="WBParaSite" id="TREG1_71260.5"/>
    </source>
</evidence>
<protein>
    <recommendedName>
        <fullName evidence="3 4">Nonsense-mediated mRNA decay factor SMG8</fullName>
    </recommendedName>
</protein>
<feature type="compositionally biased region" description="Basic and acidic residues" evidence="5">
    <location>
        <begin position="783"/>
        <end position="795"/>
    </location>
</feature>
<dbReference type="PANTHER" id="PTHR13091">
    <property type="entry name" value="AMPLIFIED IN BREAST CANCER 2-RELATED"/>
    <property type="match status" value="1"/>
</dbReference>
<dbReference type="GO" id="GO:0000184">
    <property type="term" value="P:nuclear-transcribed mRNA catabolic process, nonsense-mediated decay"/>
    <property type="evidence" value="ECO:0007669"/>
    <property type="project" value="UniProtKB-UniRule"/>
</dbReference>
<evidence type="ECO:0000256" key="1">
    <source>
        <dbReference type="ARBA" id="ARBA00006443"/>
    </source>
</evidence>
<dbReference type="PANTHER" id="PTHR13091:SF0">
    <property type="entry name" value="NONSENSE-MEDIATED MRNA DECAY FACTOR SMG8"/>
    <property type="match status" value="1"/>
</dbReference>
<feature type="compositionally biased region" description="Pro residues" evidence="5">
    <location>
        <begin position="317"/>
        <end position="327"/>
    </location>
</feature>
<dbReference type="Pfam" id="PF10220">
    <property type="entry name" value="Smg8_Smg9"/>
    <property type="match status" value="4"/>
</dbReference>
<evidence type="ECO:0000256" key="2">
    <source>
        <dbReference type="ARBA" id="ARBA00023161"/>
    </source>
</evidence>
<proteinExistence type="inferred from homology"/>
<feature type="compositionally biased region" description="Basic and acidic residues" evidence="5">
    <location>
        <begin position="825"/>
        <end position="844"/>
    </location>
</feature>
<evidence type="ECO:0000313" key="7">
    <source>
        <dbReference type="Proteomes" id="UP000050795"/>
    </source>
</evidence>
<sequence length="1255" mass="142586">MTVGCVYNQGRFPVPPKFDFRVLPLRGRKVTVVSIIGDYDILLGESQFVNIFSYIGKKFPLHGIPRNYVEGYYDCDNQVIFLIFNHLQLESLFRGYENRSQTSERTTKLLDYTLLKVLYFLLIVSHFIVITCIGTNLSPDFIRIFKLLDKIRIRMCSSVDNYIRDLPLPREWLNNGRASVPRLLFVFKLRPAQLRMMKDWKMVKRLEPKIVTQIFNTFYETGLISTIPANHLFMLPGHNFVHVLYDNECTNGETNRGIYCDDLAQHYFEFIMNNVSDISSLSVDKIPNLTGSSTLFSSSSEQQEQEQQYDPRDLFSPPSPWNYPGPDQPTDHSLHSFLRLHVSNMFDQAMNRNPSYGYTSPAYELPTCKAWFMACYRIYTSLMSDDHLITAPNSGMTSGQSNSTSYTTGGKGTTIAGISLSQSWHNTLTSILCPTLTTSTLTVAQKQTQQKSVIDEEEDLLASNYSNPWSITDPINRFAAVRYRTAISAAETHYKQDLPVHYSYTYHMIKVVSAYNVVIGLIRGHSVFRLLEKLANRLTYLYVAGRVVCPALSLTGQTCQHEFHRVPDDLNTLQTILSTIDEKSKEDIAAFNDDANYSHQHQYGSNSTTNQLTGIDLKAKEEYIIPSGLSRKWKRYWLECAIKDLANTSRHKKVLNNEKTSGNTNPGQHLAVMPHRSNTVTISSCSCGRQQAERLDPFDYKEANWRFYHILSNVCCNKLGSIPLSPQILSDPHHIFCLPNELNDEDHSPCTTENTVFNPLDEKSICILTKPKDSSPSSSSLTHKSEQEEESKSTIHGDNNNNNDNVVGFSQPEDNDLLLLSAESNHSDSSDETINRKSSDSEDCRHNEYTDAIDNLSGSDLSQNDTAMCNPELPAKETKVKGVIKVLSKEDEKKGVSSHSSAESKENLTASIQAPIETEGSSSVNPVTLYPAVFRDGVPNTNWLVGDIPRYPSWSIYTLGKYYSYSHSSGLPCRGFLRNSNFLLPWDVSLTNNTWNAPERGRFNKPGRGRRGGRPDSDTVKLFIGFEMECSMGHRFFITGIDRVMDGPMPSSQVRRAVHLLLTRDLPIFMPCECQHSTTSHMFGDTRHPATTNEWDIEYTSTLRSSSYTNNQTVMAQLSRIYLAIPSAPIRVRVQPCVRPGPPKHTPIFHLGHTMDQCSDKRFDSLSDFEYEQNYGFDDDCYIYEDCAKQDVKYHGTSQSERYQAPGYVTLDNGYLWVIRLPFVYHDGNRHYPKPLYPGERNDWKLLRGSIKLII</sequence>
<feature type="region of interest" description="Disordered" evidence="5">
    <location>
        <begin position="769"/>
        <end position="811"/>
    </location>
</feature>